<dbReference type="InterPro" id="IPR033738">
    <property type="entry name" value="AsnB_N"/>
</dbReference>
<dbReference type="CDD" id="cd01991">
    <property type="entry name" value="Asn_synthase_B_C"/>
    <property type="match status" value="1"/>
</dbReference>
<dbReference type="GO" id="GO:0005524">
    <property type="term" value="F:ATP binding"/>
    <property type="evidence" value="ECO:0007669"/>
    <property type="project" value="UniProtKB-KW"/>
</dbReference>
<comment type="similarity">
    <text evidence="2">Belongs to the asparagine synthetase family.</text>
</comment>
<dbReference type="EC" id="6.3.5.4" evidence="3"/>
<evidence type="ECO:0000256" key="4">
    <source>
        <dbReference type="ARBA" id="ARBA00022741"/>
    </source>
</evidence>
<dbReference type="SUPFAM" id="SSF56235">
    <property type="entry name" value="N-terminal nucleophile aminohydrolases (Ntn hydrolases)"/>
    <property type="match status" value="1"/>
</dbReference>
<protein>
    <recommendedName>
        <fullName evidence="3">asparagine synthase (glutamine-hydrolyzing)</fullName>
        <ecNumber evidence="3">6.3.5.4</ecNumber>
    </recommendedName>
</protein>
<feature type="domain" description="Glutamine amidotransferase type-2" evidence="12">
    <location>
        <begin position="2"/>
        <end position="216"/>
    </location>
</feature>
<evidence type="ECO:0000256" key="11">
    <source>
        <dbReference type="PIRSR" id="PIRSR001589-3"/>
    </source>
</evidence>
<sequence length="614" mass="71115">MCGITGWIDFTKDLTRERGILQQMNRTLVSRGPDAGGTWFSPHAAFGHRRLIVIDPEGGIQPMVRTVEGRKFVITYNGEIYNMGELRLKLLSLGHSLSTRSDTELILTAYIEWGEDCLKYLNGIFAFAIWDECRQTCFMARDRIGVKPLFYTKIGDSFLFGSELKSLLAHPFVEPVIDDEGLAELLVMGPARTPGCGVFKDIYELRPGQFLRYGRDGIKTGTYWELTSRHHEDNLETTAHKIRELFQDAIKRQLVSDVPIGTMLSGGLDSSAISACAAKVFQEEKRGILHTFSVDYIDNDKYFHVNEFQPNSDAPWAELMADRIGSEHHTVLLDNFELFDSLIQAMEARDLPGMADVDASLFLFSREIRKEMTVVLSGECADEVFGGYPWFHREEMVNADTFPWAHLVTKRIPFISPEIKARIRPMEYAEARYQEALSEVPRLSEDNAGEARMREMFYLNLTRWMPTLLDRKDRMSMAFGLEVRVPFCDHHLVEYVWNIPWALKKYGNREKGLLRYAFRDLLPKEIVERKKSPYPKTHHPDYLRLMKKQIRQLLDTPSAPLFQVLDRKEVENFMNQDLTQLHLPWFGQLMNVPALLAYWWQLNEWMKKYKVVIK</sequence>
<dbReference type="AlphaFoldDB" id="A0A7W1XTH1"/>
<dbReference type="GO" id="GO:0004066">
    <property type="term" value="F:asparagine synthase (glutamine-hydrolyzing) activity"/>
    <property type="evidence" value="ECO:0007669"/>
    <property type="project" value="UniProtKB-EC"/>
</dbReference>
<keyword evidence="5 10" id="KW-0067">ATP-binding</keyword>
<accession>A0A7W1XTH1</accession>
<keyword evidence="9" id="KW-0028">Amino-acid biosynthesis</keyword>
<evidence type="ECO:0000256" key="2">
    <source>
        <dbReference type="ARBA" id="ARBA00005752"/>
    </source>
</evidence>
<evidence type="ECO:0000256" key="5">
    <source>
        <dbReference type="ARBA" id="ARBA00022840"/>
    </source>
</evidence>
<dbReference type="NCBIfam" id="TIGR01536">
    <property type="entry name" value="asn_synth_AEB"/>
    <property type="match status" value="1"/>
</dbReference>
<comment type="catalytic activity">
    <reaction evidence="8">
        <text>L-aspartate + L-glutamine + ATP + H2O = L-asparagine + L-glutamate + AMP + diphosphate + H(+)</text>
        <dbReference type="Rhea" id="RHEA:12228"/>
        <dbReference type="ChEBI" id="CHEBI:15377"/>
        <dbReference type="ChEBI" id="CHEBI:15378"/>
        <dbReference type="ChEBI" id="CHEBI:29985"/>
        <dbReference type="ChEBI" id="CHEBI:29991"/>
        <dbReference type="ChEBI" id="CHEBI:30616"/>
        <dbReference type="ChEBI" id="CHEBI:33019"/>
        <dbReference type="ChEBI" id="CHEBI:58048"/>
        <dbReference type="ChEBI" id="CHEBI:58359"/>
        <dbReference type="ChEBI" id="CHEBI:456215"/>
        <dbReference type="EC" id="6.3.5.4"/>
    </reaction>
</comment>
<feature type="binding site" evidence="10">
    <location>
        <begin position="377"/>
        <end position="378"/>
    </location>
    <ligand>
        <name>ATP</name>
        <dbReference type="ChEBI" id="CHEBI:30616"/>
    </ligand>
</feature>
<dbReference type="PANTHER" id="PTHR43284:SF1">
    <property type="entry name" value="ASPARAGINE SYNTHETASE"/>
    <property type="match status" value="1"/>
</dbReference>
<dbReference type="SUPFAM" id="SSF52402">
    <property type="entry name" value="Adenine nucleotide alpha hydrolases-like"/>
    <property type="match status" value="1"/>
</dbReference>
<dbReference type="PANTHER" id="PTHR43284">
    <property type="entry name" value="ASPARAGINE SYNTHETASE (GLUTAMINE-HYDROLYZING)"/>
    <property type="match status" value="1"/>
</dbReference>
<dbReference type="GO" id="GO:0005829">
    <property type="term" value="C:cytosol"/>
    <property type="evidence" value="ECO:0007669"/>
    <property type="project" value="TreeGrafter"/>
</dbReference>
<dbReference type="InterPro" id="IPR001962">
    <property type="entry name" value="Asn_synthase"/>
</dbReference>
<dbReference type="GO" id="GO:0006529">
    <property type="term" value="P:asparagine biosynthetic process"/>
    <property type="evidence" value="ECO:0007669"/>
    <property type="project" value="UniProtKB-KW"/>
</dbReference>
<keyword evidence="7 9" id="KW-0315">Glutamine amidotransferase</keyword>
<comment type="pathway">
    <text evidence="1">Amino-acid biosynthesis; L-asparagine biosynthesis; L-asparagine from L-aspartate (L-Gln route): step 1/1.</text>
</comment>
<dbReference type="Gene3D" id="3.60.20.10">
    <property type="entry name" value="Glutamine Phosphoribosylpyrophosphate, subunit 1, domain 1"/>
    <property type="match status" value="1"/>
</dbReference>
<dbReference type="CDD" id="cd00712">
    <property type="entry name" value="AsnB"/>
    <property type="match status" value="1"/>
</dbReference>
<organism evidence="13 14">
    <name type="scientific">Thermoactinomyces mirandus</name>
    <dbReference type="NCBI Taxonomy" id="2756294"/>
    <lineage>
        <taxon>Bacteria</taxon>
        <taxon>Bacillati</taxon>
        <taxon>Bacillota</taxon>
        <taxon>Bacilli</taxon>
        <taxon>Bacillales</taxon>
        <taxon>Thermoactinomycetaceae</taxon>
        <taxon>Thermoactinomyces</taxon>
    </lineage>
</organism>
<dbReference type="InterPro" id="IPR017932">
    <property type="entry name" value="GATase_2_dom"/>
</dbReference>
<dbReference type="PIRSF" id="PIRSF001589">
    <property type="entry name" value="Asn_synthetase_glu-h"/>
    <property type="match status" value="1"/>
</dbReference>
<comment type="caution">
    <text evidence="13">The sequence shown here is derived from an EMBL/GenBank/DDBJ whole genome shotgun (WGS) entry which is preliminary data.</text>
</comment>
<evidence type="ECO:0000256" key="8">
    <source>
        <dbReference type="ARBA" id="ARBA00048741"/>
    </source>
</evidence>
<gene>
    <name evidence="13" type="primary">asnB</name>
    <name evidence="13" type="ORF">H2C83_11035</name>
</gene>
<dbReference type="Proteomes" id="UP000538292">
    <property type="component" value="Unassembled WGS sequence"/>
</dbReference>
<dbReference type="InterPro" id="IPR006426">
    <property type="entry name" value="Asn_synth_AEB"/>
</dbReference>
<reference evidence="13 14" key="1">
    <citation type="submission" date="2020-07" db="EMBL/GenBank/DDBJ databases">
        <title>Thermoactinomyces phylogeny.</title>
        <authorList>
            <person name="Dunlap C."/>
        </authorList>
    </citation>
    <scope>NUCLEOTIDE SEQUENCE [LARGE SCALE GENOMIC DNA]</scope>
    <source>
        <strain evidence="13 14">AMNI-1</strain>
    </source>
</reference>
<feature type="binding site" evidence="10">
    <location>
        <position position="102"/>
    </location>
    <ligand>
        <name>L-glutamine</name>
        <dbReference type="ChEBI" id="CHEBI:58359"/>
    </ligand>
</feature>
<evidence type="ECO:0000256" key="10">
    <source>
        <dbReference type="PIRSR" id="PIRSR001589-2"/>
    </source>
</evidence>
<dbReference type="InterPro" id="IPR029055">
    <property type="entry name" value="Ntn_hydrolases_N"/>
</dbReference>
<evidence type="ECO:0000256" key="9">
    <source>
        <dbReference type="PIRSR" id="PIRSR001589-1"/>
    </source>
</evidence>
<proteinExistence type="inferred from homology"/>
<keyword evidence="6 9" id="KW-0061">Asparagine biosynthesis</keyword>
<feature type="binding site" evidence="10">
    <location>
        <position position="294"/>
    </location>
    <ligand>
        <name>ATP</name>
        <dbReference type="ChEBI" id="CHEBI:30616"/>
    </ligand>
</feature>
<evidence type="ECO:0000313" key="14">
    <source>
        <dbReference type="Proteomes" id="UP000538292"/>
    </source>
</evidence>
<evidence type="ECO:0000256" key="6">
    <source>
        <dbReference type="ARBA" id="ARBA00022888"/>
    </source>
</evidence>
<dbReference type="InterPro" id="IPR051786">
    <property type="entry name" value="ASN_synthetase/amidase"/>
</dbReference>
<evidence type="ECO:0000256" key="1">
    <source>
        <dbReference type="ARBA" id="ARBA00005187"/>
    </source>
</evidence>
<dbReference type="RefSeq" id="WP_181740785.1">
    <property type="nucleotide sequence ID" value="NZ_JACEOL010000036.1"/>
</dbReference>
<feature type="site" description="Important for beta-aspartyl-AMP intermediate formation" evidence="11">
    <location>
        <position position="379"/>
    </location>
</feature>
<name>A0A7W1XTH1_9BACL</name>
<dbReference type="Pfam" id="PF13537">
    <property type="entry name" value="GATase_7"/>
    <property type="match status" value="1"/>
</dbReference>
<dbReference type="Pfam" id="PF00733">
    <property type="entry name" value="Asn_synthase"/>
    <property type="match status" value="1"/>
</dbReference>
<feature type="active site" description="For GATase activity" evidence="9">
    <location>
        <position position="2"/>
    </location>
</feature>
<keyword evidence="4 10" id="KW-0547">Nucleotide-binding</keyword>
<dbReference type="EMBL" id="JACEOL010000036">
    <property type="protein sequence ID" value="MBA4602837.1"/>
    <property type="molecule type" value="Genomic_DNA"/>
</dbReference>
<dbReference type="PROSITE" id="PS51278">
    <property type="entry name" value="GATASE_TYPE_2"/>
    <property type="match status" value="1"/>
</dbReference>
<evidence type="ECO:0000256" key="3">
    <source>
        <dbReference type="ARBA" id="ARBA00012737"/>
    </source>
</evidence>
<keyword evidence="13" id="KW-0436">Ligase</keyword>
<dbReference type="InterPro" id="IPR014729">
    <property type="entry name" value="Rossmann-like_a/b/a_fold"/>
</dbReference>
<keyword evidence="14" id="KW-1185">Reference proteome</keyword>
<evidence type="ECO:0000256" key="7">
    <source>
        <dbReference type="ARBA" id="ARBA00022962"/>
    </source>
</evidence>
<evidence type="ECO:0000259" key="12">
    <source>
        <dbReference type="PROSITE" id="PS51278"/>
    </source>
</evidence>
<evidence type="ECO:0000313" key="13">
    <source>
        <dbReference type="EMBL" id="MBA4602837.1"/>
    </source>
</evidence>
<dbReference type="Gene3D" id="3.40.50.620">
    <property type="entry name" value="HUPs"/>
    <property type="match status" value="1"/>
</dbReference>